<dbReference type="Proteomes" id="UP001174909">
    <property type="component" value="Unassembled WGS sequence"/>
</dbReference>
<dbReference type="InterPro" id="IPR015421">
    <property type="entry name" value="PyrdxlP-dep_Trfase_major"/>
</dbReference>
<keyword evidence="2 3" id="KW-0663">Pyridoxal phosphate</keyword>
<comment type="caution">
    <text evidence="4">The sequence shown here is derived from an EMBL/GenBank/DDBJ whole genome shotgun (WGS) entry which is preliminary data.</text>
</comment>
<dbReference type="InterPro" id="IPR015424">
    <property type="entry name" value="PyrdxlP-dep_Trfase"/>
</dbReference>
<gene>
    <name evidence="4" type="ORF">GBAR_LOCUS16882</name>
</gene>
<evidence type="ECO:0000256" key="3">
    <source>
        <dbReference type="RuleBase" id="RU003560"/>
    </source>
</evidence>
<comment type="similarity">
    <text evidence="3">Belongs to the class-III pyridoxal-phosphate-dependent aminotransferase family.</text>
</comment>
<dbReference type="Gene3D" id="3.40.640.10">
    <property type="entry name" value="Type I PLP-dependent aspartate aminotransferase-like (Major domain)"/>
    <property type="match status" value="2"/>
</dbReference>
<evidence type="ECO:0000313" key="4">
    <source>
        <dbReference type="EMBL" id="CAI8029766.1"/>
    </source>
</evidence>
<evidence type="ECO:0000313" key="5">
    <source>
        <dbReference type="Proteomes" id="UP001174909"/>
    </source>
</evidence>
<dbReference type="GO" id="GO:0030170">
    <property type="term" value="F:pyridoxal phosphate binding"/>
    <property type="evidence" value="ECO:0007669"/>
    <property type="project" value="InterPro"/>
</dbReference>
<dbReference type="Pfam" id="PF00202">
    <property type="entry name" value="Aminotran_3"/>
    <property type="match status" value="1"/>
</dbReference>
<organism evidence="4 5">
    <name type="scientific">Geodia barretti</name>
    <name type="common">Barrett's horny sponge</name>
    <dbReference type="NCBI Taxonomy" id="519541"/>
    <lineage>
        <taxon>Eukaryota</taxon>
        <taxon>Metazoa</taxon>
        <taxon>Porifera</taxon>
        <taxon>Demospongiae</taxon>
        <taxon>Heteroscleromorpha</taxon>
        <taxon>Tetractinellida</taxon>
        <taxon>Astrophorina</taxon>
        <taxon>Geodiidae</taxon>
        <taxon>Geodia</taxon>
    </lineage>
</organism>
<evidence type="ECO:0000256" key="2">
    <source>
        <dbReference type="ARBA" id="ARBA00022898"/>
    </source>
</evidence>
<evidence type="ECO:0000256" key="1">
    <source>
        <dbReference type="ARBA" id="ARBA00001933"/>
    </source>
</evidence>
<sequence length="359" mass="38365">MYDADGHELLDYTLAWGLLIAGSCHPRINAAVRDQLRRSYAVGAGHELEVRLAERLTGSAAGGGPGYVRFLRQRDRAGGAAPGAGGHRRDKILKFEGHYHGWMNNVLVSHPPPPADVGAARPVPALAAGQPAAEYADTLVAPWNDLDALRAAFAAHGDEIACVITEPLLANSGCCEPRPLLGRPAGDRPCPRRAGDLRRARAAFAPLLDGRTVHSGSNNGSPVAVAAALATLEVLSEPDTYDTMHAHGRAIRRHLEQEASRLGVDLVTCGAGSVFSVHFGLRKPPRCYADTLAADATAFARFPRPPCCTNGIYLLPDGRWYVGATHTDRELQRTLPAITAALQHRLRWRLTGGGGRGQH</sequence>
<dbReference type="GO" id="GO:0008483">
    <property type="term" value="F:transaminase activity"/>
    <property type="evidence" value="ECO:0007669"/>
    <property type="project" value="InterPro"/>
</dbReference>
<protein>
    <submittedName>
        <fullName evidence="4">Glutamate-1-semialdehyde 2,1-aminomutase</fullName>
    </submittedName>
</protein>
<comment type="cofactor">
    <cofactor evidence="1">
        <name>pyridoxal 5'-phosphate</name>
        <dbReference type="ChEBI" id="CHEBI:597326"/>
    </cofactor>
</comment>
<proteinExistence type="inferred from homology"/>
<dbReference type="PANTHER" id="PTHR43713">
    <property type="entry name" value="GLUTAMATE-1-SEMIALDEHYDE 2,1-AMINOMUTASE"/>
    <property type="match status" value="1"/>
</dbReference>
<accession>A0AA35SJI5</accession>
<dbReference type="InterPro" id="IPR005814">
    <property type="entry name" value="Aminotrans_3"/>
</dbReference>
<dbReference type="PANTHER" id="PTHR43713:SF3">
    <property type="entry name" value="GLUTAMATE-1-SEMIALDEHYDE 2,1-AMINOMUTASE 1, CHLOROPLASTIC-RELATED"/>
    <property type="match status" value="1"/>
</dbReference>
<dbReference type="Gene3D" id="3.90.1150.10">
    <property type="entry name" value="Aspartate Aminotransferase, domain 1"/>
    <property type="match status" value="2"/>
</dbReference>
<name>A0AA35SJI5_GEOBA</name>
<keyword evidence="5" id="KW-1185">Reference proteome</keyword>
<dbReference type="EMBL" id="CASHTH010002433">
    <property type="protein sequence ID" value="CAI8029766.1"/>
    <property type="molecule type" value="Genomic_DNA"/>
</dbReference>
<dbReference type="InterPro" id="IPR015422">
    <property type="entry name" value="PyrdxlP-dep_Trfase_small"/>
</dbReference>
<reference evidence="4" key="1">
    <citation type="submission" date="2023-03" db="EMBL/GenBank/DDBJ databases">
        <authorList>
            <person name="Steffen K."/>
            <person name="Cardenas P."/>
        </authorList>
    </citation>
    <scope>NUCLEOTIDE SEQUENCE</scope>
</reference>
<dbReference type="SUPFAM" id="SSF53383">
    <property type="entry name" value="PLP-dependent transferases"/>
    <property type="match status" value="1"/>
</dbReference>
<dbReference type="AlphaFoldDB" id="A0AA35SJI5"/>